<evidence type="ECO:0000313" key="1">
    <source>
        <dbReference type="EMBL" id="KGH27771.1"/>
    </source>
</evidence>
<dbReference type="AlphaFoldDB" id="A0A096FBL9"/>
<gene>
    <name evidence="1" type="ORF">P353_17290</name>
</gene>
<name>A0A096FBL9_COMTE</name>
<comment type="caution">
    <text evidence="1">The sequence shown here is derived from an EMBL/GenBank/DDBJ whole genome shotgun (WGS) entry which is preliminary data.</text>
</comment>
<reference evidence="1 2" key="1">
    <citation type="submission" date="2013-09" db="EMBL/GenBank/DDBJ databases">
        <title>High correlation between genotypes and phenotypes of environmental bacteria Comamonas testosteroni strains.</title>
        <authorList>
            <person name="Liu L."/>
            <person name="Zhu W."/>
            <person name="Xia X."/>
            <person name="Xu B."/>
            <person name="Luo M."/>
            <person name="Wang G."/>
        </authorList>
    </citation>
    <scope>NUCLEOTIDE SEQUENCE [LARGE SCALE GENOMIC DNA]</scope>
    <source>
        <strain evidence="1 2">JL40</strain>
    </source>
</reference>
<dbReference type="Proteomes" id="UP000029553">
    <property type="component" value="Unassembled WGS sequence"/>
</dbReference>
<sequence>MTDDSPIHTVHKRVCHTFLRHWKAHNNAYPKLIKMTPEELRQFNIVNAFAKPNEMWGVPIEIDPNTTGVMIAVDGAEMPLVEGY</sequence>
<dbReference type="EMBL" id="AWOR01000057">
    <property type="protein sequence ID" value="KGH27771.1"/>
    <property type="molecule type" value="Genomic_DNA"/>
</dbReference>
<dbReference type="RefSeq" id="WP_034371757.1">
    <property type="nucleotide sequence ID" value="NZ_AWOR01000057.1"/>
</dbReference>
<proteinExistence type="predicted"/>
<protein>
    <submittedName>
        <fullName evidence="1">Uncharacterized protein</fullName>
    </submittedName>
</protein>
<accession>A0A096FBL9</accession>
<evidence type="ECO:0000313" key="2">
    <source>
        <dbReference type="Proteomes" id="UP000029553"/>
    </source>
</evidence>
<organism evidence="1 2">
    <name type="scientific">Comamonas testosteroni</name>
    <name type="common">Pseudomonas testosteroni</name>
    <dbReference type="NCBI Taxonomy" id="285"/>
    <lineage>
        <taxon>Bacteria</taxon>
        <taxon>Pseudomonadati</taxon>
        <taxon>Pseudomonadota</taxon>
        <taxon>Betaproteobacteria</taxon>
        <taxon>Burkholderiales</taxon>
        <taxon>Comamonadaceae</taxon>
        <taxon>Comamonas</taxon>
    </lineage>
</organism>